<evidence type="ECO:0000256" key="1">
    <source>
        <dbReference type="ARBA" id="ARBA00022723"/>
    </source>
</evidence>
<dbReference type="VEuPathDB" id="VectorBase:AARA21_013352"/>
<dbReference type="Pfam" id="PF01753">
    <property type="entry name" value="zf-MYND"/>
    <property type="match status" value="1"/>
</dbReference>
<proteinExistence type="predicted"/>
<dbReference type="PROSITE" id="PS01360">
    <property type="entry name" value="ZF_MYND_1"/>
    <property type="match status" value="1"/>
</dbReference>
<protein>
    <submittedName>
        <fullName evidence="4">Uncharacterized protein</fullName>
    </submittedName>
</protein>
<keyword evidence="2" id="KW-0863">Zinc-finger</keyword>
<keyword evidence="5" id="KW-1185">Reference proteome</keyword>
<dbReference type="Proteomes" id="UP000075840">
    <property type="component" value="Unassembled WGS sequence"/>
</dbReference>
<keyword evidence="1" id="KW-0479">Metal-binding</keyword>
<dbReference type="VEuPathDB" id="VectorBase:AARA21_012996"/>
<dbReference type="PANTHER" id="PTHR47111">
    <property type="entry name" value="BCDNA.LD29892"/>
    <property type="match status" value="1"/>
</dbReference>
<dbReference type="InterPro" id="IPR013087">
    <property type="entry name" value="Znf_C2H2_type"/>
</dbReference>
<keyword evidence="3" id="KW-0862">Zinc</keyword>
<dbReference type="SUPFAM" id="SSF144232">
    <property type="entry name" value="HIT/MYND zinc finger-like"/>
    <property type="match status" value="1"/>
</dbReference>
<dbReference type="SMART" id="SM00355">
    <property type="entry name" value="ZnF_C2H2"/>
    <property type="match status" value="2"/>
</dbReference>
<evidence type="ECO:0000256" key="3">
    <source>
        <dbReference type="ARBA" id="ARBA00022833"/>
    </source>
</evidence>
<dbReference type="Gene3D" id="1.10.220.160">
    <property type="match status" value="1"/>
</dbReference>
<evidence type="ECO:0000256" key="2">
    <source>
        <dbReference type="ARBA" id="ARBA00022771"/>
    </source>
</evidence>
<evidence type="ECO:0000313" key="5">
    <source>
        <dbReference type="Proteomes" id="UP000075840"/>
    </source>
</evidence>
<dbReference type="EMBL" id="APCN01004532">
    <property type="status" value="NOT_ANNOTATED_CDS"/>
    <property type="molecule type" value="Genomic_DNA"/>
</dbReference>
<dbReference type="Gene3D" id="6.10.140.2220">
    <property type="match status" value="1"/>
</dbReference>
<dbReference type="EnsemblMetazoa" id="AARA006299-RA">
    <property type="protein sequence ID" value="AARA006299-PA"/>
    <property type="gene ID" value="AARA006299"/>
</dbReference>
<dbReference type="EMBL" id="APCN01004531">
    <property type="status" value="NOT_ANNOTATED_CDS"/>
    <property type="molecule type" value="Genomic_DNA"/>
</dbReference>
<sequence>MFHPNVKRYIEAIKLYNESIAFSEKGSRERALAYANRSTICLKMQRFEDCLENIRLARESNYPGEKLIQREKEVKNALAKARNKNASSSKVSPDVVEEPELSYAAKENAPQVANCLDLRKNEQYGRHVVTTRKLKVGNVVMIERPFVTVLKDSLRYVRCDFCHEERPFTLIPCEGCTMAMYCSEECLSKAYNKYHRYECGLLRDLWEVFEEVPLIAIRMIAIAIATFDNNPEALKDHLDALDESNVNGFTMDWNKATQQDMFNTHVLVRHRKTHSDDRPHECAVCSKAFKERYDLLRHSLIHSGLRPHKCPDCSKTFVQSNALVKHRKCHERERTVGHHQLNAASFATPGHGSG</sequence>
<accession>A0A182HYC1</accession>
<dbReference type="GO" id="GO:0008270">
    <property type="term" value="F:zinc ion binding"/>
    <property type="evidence" value="ECO:0007669"/>
    <property type="project" value="UniProtKB-KW"/>
</dbReference>
<dbReference type="PROSITE" id="PS50865">
    <property type="entry name" value="ZF_MYND_2"/>
    <property type="match status" value="1"/>
</dbReference>
<dbReference type="PROSITE" id="PS50157">
    <property type="entry name" value="ZINC_FINGER_C2H2_2"/>
    <property type="match status" value="2"/>
</dbReference>
<dbReference type="InterPro" id="IPR036236">
    <property type="entry name" value="Znf_C2H2_sf"/>
</dbReference>
<name>A0A182HYC1_ANOAR</name>
<dbReference type="FunFam" id="3.30.160.60:FF:003578">
    <property type="match status" value="1"/>
</dbReference>
<dbReference type="SUPFAM" id="SSF57667">
    <property type="entry name" value="beta-beta-alpha zinc fingers"/>
    <property type="match status" value="1"/>
</dbReference>
<dbReference type="PROSITE" id="PS00028">
    <property type="entry name" value="ZINC_FINGER_C2H2_1"/>
    <property type="match status" value="2"/>
</dbReference>
<reference evidence="4" key="1">
    <citation type="submission" date="2022-08" db="UniProtKB">
        <authorList>
            <consortium name="EnsemblMetazoa"/>
        </authorList>
    </citation>
    <scope>IDENTIFICATION</scope>
    <source>
        <strain evidence="4">Dongola</strain>
    </source>
</reference>
<dbReference type="Gene3D" id="1.25.40.10">
    <property type="entry name" value="Tetratricopeptide repeat domain"/>
    <property type="match status" value="1"/>
</dbReference>
<dbReference type="AlphaFoldDB" id="A0A182HYC1"/>
<dbReference type="PANTHER" id="PTHR47111:SF1">
    <property type="entry name" value="SET AND MYND DOMAIN-CONTAINING PROTEIN 4"/>
    <property type="match status" value="1"/>
</dbReference>
<organism evidence="4 5">
    <name type="scientific">Anopheles arabiensis</name>
    <name type="common">Mosquito</name>
    <dbReference type="NCBI Taxonomy" id="7173"/>
    <lineage>
        <taxon>Eukaryota</taxon>
        <taxon>Metazoa</taxon>
        <taxon>Ecdysozoa</taxon>
        <taxon>Arthropoda</taxon>
        <taxon>Hexapoda</taxon>
        <taxon>Insecta</taxon>
        <taxon>Pterygota</taxon>
        <taxon>Neoptera</taxon>
        <taxon>Endopterygota</taxon>
        <taxon>Diptera</taxon>
        <taxon>Nematocera</taxon>
        <taxon>Culicoidea</taxon>
        <taxon>Culicidae</taxon>
        <taxon>Anophelinae</taxon>
        <taxon>Anopheles</taxon>
    </lineage>
</organism>
<dbReference type="InterPro" id="IPR002893">
    <property type="entry name" value="Znf_MYND"/>
</dbReference>
<dbReference type="Gene3D" id="2.170.270.10">
    <property type="entry name" value="SET domain"/>
    <property type="match status" value="1"/>
</dbReference>
<evidence type="ECO:0000313" key="4">
    <source>
        <dbReference type="EnsemblMetazoa" id="AARA006299-PA"/>
    </source>
</evidence>
<dbReference type="InterPro" id="IPR046341">
    <property type="entry name" value="SET_dom_sf"/>
</dbReference>
<dbReference type="InterPro" id="IPR011990">
    <property type="entry name" value="TPR-like_helical_dom_sf"/>
</dbReference>
<dbReference type="VEuPathDB" id="VectorBase:AARA006299"/>
<dbReference type="Gene3D" id="3.30.160.60">
    <property type="entry name" value="Classic Zinc Finger"/>
    <property type="match status" value="1"/>
</dbReference>
<dbReference type="SUPFAM" id="SSF48452">
    <property type="entry name" value="TPR-like"/>
    <property type="match status" value="1"/>
</dbReference>